<protein>
    <submittedName>
        <fullName evidence="3">3-oxoacyl-ACP reductase</fullName>
    </submittedName>
</protein>
<dbReference type="Proteomes" id="UP000076623">
    <property type="component" value="Chromosome"/>
</dbReference>
<dbReference type="InterPro" id="IPR002347">
    <property type="entry name" value="SDR_fam"/>
</dbReference>
<sequence length="262" mass="27962">MDLGLKGKNVLVLASSKGLGKACALEFAREGANVMLTSRDEEQLSLTAEEIKRETGAVVTYKKCDITQRNEIDELVATAVEEFGSVDVLVNNAGGPPAGTFNDFEDEHWQGAFELTLLSLVRSVRAVTPNMIKNGGGRIVNIASSSFKQPIDGLILSNTFRTAINGLSKSLSQELGKDGILINTIGPGRIGTDRVGELDQMMADKKGVSAEEVRTSMESGIPLGRYGEPAEFAKMVVFLCSDANTYITGQSLLIDGGMVKAL</sequence>
<dbReference type="Gene3D" id="3.40.50.720">
    <property type="entry name" value="NAD(P)-binding Rossmann-like Domain"/>
    <property type="match status" value="1"/>
</dbReference>
<dbReference type="EMBL" id="CP015378">
    <property type="protein sequence ID" value="ANC76593.1"/>
    <property type="molecule type" value="Genomic_DNA"/>
</dbReference>
<name>A0A160IKD9_9BACL</name>
<dbReference type="GO" id="GO:0016491">
    <property type="term" value="F:oxidoreductase activity"/>
    <property type="evidence" value="ECO:0007669"/>
    <property type="project" value="UniProtKB-KW"/>
</dbReference>
<reference evidence="3 4" key="1">
    <citation type="submission" date="2016-04" db="EMBL/GenBank/DDBJ databases">
        <title>Complete genome sequence of Fictibacillus phosphorivorans G25-29, a strain toxic to nematodes.</title>
        <authorList>
            <person name="Zheng Z."/>
        </authorList>
    </citation>
    <scope>NUCLEOTIDE SEQUENCE [LARGE SCALE GENOMIC DNA]</scope>
    <source>
        <strain evidence="3 4">G25-29</strain>
    </source>
</reference>
<dbReference type="PANTHER" id="PTHR42879:SF6">
    <property type="entry name" value="NADPH-DEPENDENT REDUCTASE BACG"/>
    <property type="match status" value="1"/>
</dbReference>
<keyword evidence="4" id="KW-1185">Reference proteome</keyword>
<evidence type="ECO:0000313" key="3">
    <source>
        <dbReference type="EMBL" id="ANC76593.1"/>
    </source>
</evidence>
<comment type="similarity">
    <text evidence="1">Belongs to the short-chain dehydrogenases/reductases (SDR) family.</text>
</comment>
<dbReference type="PRINTS" id="PR00081">
    <property type="entry name" value="GDHRDH"/>
</dbReference>
<dbReference type="RefSeq" id="WP_066392952.1">
    <property type="nucleotide sequence ID" value="NZ_CP015378.1"/>
</dbReference>
<dbReference type="PRINTS" id="PR00080">
    <property type="entry name" value="SDRFAMILY"/>
</dbReference>
<gene>
    <name evidence="3" type="ORF">ABE65_007185</name>
</gene>
<dbReference type="SUPFAM" id="SSF51735">
    <property type="entry name" value="NAD(P)-binding Rossmann-fold domains"/>
    <property type="match status" value="1"/>
</dbReference>
<dbReference type="AlphaFoldDB" id="A0A160IKD9"/>
<dbReference type="Pfam" id="PF13561">
    <property type="entry name" value="adh_short_C2"/>
    <property type="match status" value="1"/>
</dbReference>
<dbReference type="PANTHER" id="PTHR42879">
    <property type="entry name" value="3-OXOACYL-(ACYL-CARRIER-PROTEIN) REDUCTASE"/>
    <property type="match status" value="1"/>
</dbReference>
<dbReference type="KEGG" id="fpn:ABE65_007185"/>
<dbReference type="STRING" id="1221500.ABE65_007185"/>
<evidence type="ECO:0000256" key="2">
    <source>
        <dbReference type="ARBA" id="ARBA00023002"/>
    </source>
</evidence>
<dbReference type="GO" id="GO:0008206">
    <property type="term" value="P:bile acid metabolic process"/>
    <property type="evidence" value="ECO:0007669"/>
    <property type="project" value="UniProtKB-ARBA"/>
</dbReference>
<organism evidence="3 4">
    <name type="scientific">Fictibacillus phosphorivorans</name>
    <dbReference type="NCBI Taxonomy" id="1221500"/>
    <lineage>
        <taxon>Bacteria</taxon>
        <taxon>Bacillati</taxon>
        <taxon>Bacillota</taxon>
        <taxon>Bacilli</taxon>
        <taxon>Bacillales</taxon>
        <taxon>Fictibacillaceae</taxon>
        <taxon>Fictibacillus</taxon>
    </lineage>
</organism>
<dbReference type="InterPro" id="IPR036291">
    <property type="entry name" value="NAD(P)-bd_dom_sf"/>
</dbReference>
<dbReference type="FunFam" id="3.40.50.720:FF:000084">
    <property type="entry name" value="Short-chain dehydrogenase reductase"/>
    <property type="match status" value="1"/>
</dbReference>
<accession>A0A160IKD9</accession>
<dbReference type="InterPro" id="IPR050259">
    <property type="entry name" value="SDR"/>
</dbReference>
<dbReference type="CDD" id="cd05344">
    <property type="entry name" value="BKR_like_SDR_like"/>
    <property type="match status" value="1"/>
</dbReference>
<keyword evidence="2" id="KW-0560">Oxidoreductase</keyword>
<proteinExistence type="inferred from homology"/>
<evidence type="ECO:0000313" key="4">
    <source>
        <dbReference type="Proteomes" id="UP000076623"/>
    </source>
</evidence>
<evidence type="ECO:0000256" key="1">
    <source>
        <dbReference type="ARBA" id="ARBA00006484"/>
    </source>
</evidence>